<dbReference type="InterPro" id="IPR022700">
    <property type="entry name" value="CLIP"/>
</dbReference>
<evidence type="ECO:0000256" key="5">
    <source>
        <dbReference type="ARBA" id="ARBA00023157"/>
    </source>
</evidence>
<dbReference type="PANTHER" id="PTHR11475:SF4">
    <property type="entry name" value="CHORION PEROXIDASE"/>
    <property type="match status" value="1"/>
</dbReference>
<dbReference type="InterPro" id="IPR010255">
    <property type="entry name" value="Haem_peroxidase_sf"/>
</dbReference>
<dbReference type="GO" id="GO:0005576">
    <property type="term" value="C:extracellular region"/>
    <property type="evidence" value="ECO:0007669"/>
    <property type="project" value="UniProtKB-SubCell"/>
</dbReference>
<feature type="domain" description="Clip" evidence="9">
    <location>
        <begin position="51"/>
        <end position="94"/>
    </location>
</feature>
<evidence type="ECO:0000256" key="8">
    <source>
        <dbReference type="SAM" id="SignalP"/>
    </source>
</evidence>
<dbReference type="GO" id="GO:0020037">
    <property type="term" value="F:heme binding"/>
    <property type="evidence" value="ECO:0007669"/>
    <property type="project" value="InterPro"/>
</dbReference>
<dbReference type="SMART" id="SM00680">
    <property type="entry name" value="CLIP"/>
    <property type="match status" value="1"/>
</dbReference>
<proteinExistence type="predicted"/>
<dbReference type="GO" id="GO:0004601">
    <property type="term" value="F:peroxidase activity"/>
    <property type="evidence" value="ECO:0007669"/>
    <property type="project" value="UniProtKB-KW"/>
</dbReference>
<evidence type="ECO:0000256" key="6">
    <source>
        <dbReference type="ARBA" id="ARBA00023180"/>
    </source>
</evidence>
<dbReference type="PRINTS" id="PR00457">
    <property type="entry name" value="ANPEROXIDASE"/>
</dbReference>
<comment type="subcellular location">
    <subcellularLocation>
        <location evidence="1">Secreted</location>
    </subcellularLocation>
</comment>
<keyword evidence="4 8" id="KW-0732">Signal</keyword>
<dbReference type="AlphaFoldDB" id="A0A8X6J1S6"/>
<dbReference type="Gene3D" id="1.10.640.10">
    <property type="entry name" value="Haem peroxidase domain superfamily, animal type"/>
    <property type="match status" value="1"/>
</dbReference>
<keyword evidence="11" id="KW-1185">Reference proteome</keyword>
<keyword evidence="7" id="KW-0349">Heme</keyword>
<accession>A0A8X6J1S6</accession>
<keyword evidence="7" id="KW-0479">Metal-binding</keyword>
<name>A0A8X6J1S6_TRICU</name>
<dbReference type="PROSITE" id="PS50292">
    <property type="entry name" value="PEROXIDASE_3"/>
    <property type="match status" value="1"/>
</dbReference>
<gene>
    <name evidence="10" type="primary">Pxt</name>
    <name evidence="10" type="ORF">TNCT_476251</name>
</gene>
<dbReference type="Proteomes" id="UP000887116">
    <property type="component" value="Unassembled WGS sequence"/>
</dbReference>
<feature type="binding site" description="axial binding residue" evidence="7">
    <location>
        <position position="550"/>
    </location>
    <ligand>
        <name>heme b</name>
        <dbReference type="ChEBI" id="CHEBI:60344"/>
    </ligand>
    <ligandPart>
        <name>Fe</name>
        <dbReference type="ChEBI" id="CHEBI:18248"/>
    </ligandPart>
</feature>
<keyword evidence="2" id="KW-0964">Secreted</keyword>
<keyword evidence="3 10" id="KW-0560">Oxidoreductase</keyword>
<keyword evidence="5" id="KW-1015">Disulfide bond</keyword>
<organism evidence="10 11">
    <name type="scientific">Trichonephila clavata</name>
    <name type="common">Joro spider</name>
    <name type="synonym">Nephila clavata</name>
    <dbReference type="NCBI Taxonomy" id="2740835"/>
    <lineage>
        <taxon>Eukaryota</taxon>
        <taxon>Metazoa</taxon>
        <taxon>Ecdysozoa</taxon>
        <taxon>Arthropoda</taxon>
        <taxon>Chelicerata</taxon>
        <taxon>Arachnida</taxon>
        <taxon>Araneae</taxon>
        <taxon>Araneomorphae</taxon>
        <taxon>Entelegynae</taxon>
        <taxon>Araneoidea</taxon>
        <taxon>Nephilidae</taxon>
        <taxon>Trichonephila</taxon>
    </lineage>
</organism>
<dbReference type="GO" id="GO:0046872">
    <property type="term" value="F:metal ion binding"/>
    <property type="evidence" value="ECO:0007669"/>
    <property type="project" value="UniProtKB-KW"/>
</dbReference>
<dbReference type="PANTHER" id="PTHR11475">
    <property type="entry name" value="OXIDASE/PEROXIDASE"/>
    <property type="match status" value="1"/>
</dbReference>
<evidence type="ECO:0000256" key="2">
    <source>
        <dbReference type="ARBA" id="ARBA00022525"/>
    </source>
</evidence>
<feature type="chain" id="PRO_5036471240" evidence="8">
    <location>
        <begin position="19"/>
        <end position="609"/>
    </location>
</feature>
<dbReference type="SUPFAM" id="SSF48113">
    <property type="entry name" value="Heme-dependent peroxidases"/>
    <property type="match status" value="1"/>
</dbReference>
<evidence type="ECO:0000313" key="11">
    <source>
        <dbReference type="Proteomes" id="UP000887116"/>
    </source>
</evidence>
<dbReference type="GO" id="GO:0006979">
    <property type="term" value="P:response to oxidative stress"/>
    <property type="evidence" value="ECO:0007669"/>
    <property type="project" value="InterPro"/>
</dbReference>
<evidence type="ECO:0000259" key="9">
    <source>
        <dbReference type="SMART" id="SM00680"/>
    </source>
</evidence>
<protein>
    <submittedName>
        <fullName evidence="10">Chorion peroxidase</fullName>
    </submittedName>
</protein>
<dbReference type="EMBL" id="BMAO01017511">
    <property type="protein sequence ID" value="GFR16185.1"/>
    <property type="molecule type" value="Genomic_DNA"/>
</dbReference>
<evidence type="ECO:0000256" key="7">
    <source>
        <dbReference type="PIRSR" id="PIRSR619791-2"/>
    </source>
</evidence>
<keyword evidence="7" id="KW-0408">Iron</keyword>
<dbReference type="InterPro" id="IPR019791">
    <property type="entry name" value="Haem_peroxidase_animal"/>
</dbReference>
<reference evidence="10" key="1">
    <citation type="submission" date="2020-07" db="EMBL/GenBank/DDBJ databases">
        <title>Multicomponent nature underlies the extraordinary mechanical properties of spider dragline silk.</title>
        <authorList>
            <person name="Kono N."/>
            <person name="Nakamura H."/>
            <person name="Mori M."/>
            <person name="Yoshida Y."/>
            <person name="Ohtoshi R."/>
            <person name="Malay A.D."/>
            <person name="Moran D.A.P."/>
            <person name="Tomita M."/>
            <person name="Numata K."/>
            <person name="Arakawa K."/>
        </authorList>
    </citation>
    <scope>NUCLEOTIDE SEQUENCE</scope>
</reference>
<comment type="caution">
    <text evidence="10">The sequence shown here is derived from an EMBL/GenBank/DDBJ whole genome shotgun (WGS) entry which is preliminary data.</text>
</comment>
<sequence>MVLQILLLATTFCSVLQSTQVQEHERFKRQTTPEETPVVFPSMEVIPENKCTTYDGGVGTCRSVGLCVFRFESVRDLEESACTIDNGEIGICCPSKPPPSRATGPTLVEIPIAMPDITSTDLDFAGQEGRSIVQRIDNLEAELQRRGLIVKKGSAEYFLEAQFDGDKRKVWELGRDGLTGVEATLRLVRTFQLSSAQSREGLRRFSLQNTVIADTCPINPPCPTTKYRTSDGSCNNLQHPEWGKTFHTYARVLPPRYADGINEARASYDGGPLPSAREVSQRAISSEDRPSRKVTVAFSLWSQFLAYDLSLTGATLAGNGEGIVCCHPDIQENPRLLHPACLPIHIPDNDPYFRLFDRTCMHFVRSVAAPRSDCTFGPREQLNQVTAYIDGSTIYGTSEERTNILRSFEKGKLKWSITAGEQMLPRNSSVFCASKDTTCFASGDNRSNQNALLSLMHSLMLREHNKLADQLSRLNTGWNDEILFREARRLLCAQIQHITFSEFLPLLLGNRVMSSYGLTPKLSGFTFDYDGDLNAAIMNSFASAAGRFGHTLVQDSIETYSSQGGRRDARDRQKFDPSLLHRRGNFDALVRGLVRQPAQAFDGHVTPQV</sequence>
<keyword evidence="6" id="KW-0325">Glycoprotein</keyword>
<dbReference type="Pfam" id="PF03098">
    <property type="entry name" value="An_peroxidase"/>
    <property type="match status" value="1"/>
</dbReference>
<dbReference type="OrthoDB" id="823504at2759"/>
<evidence type="ECO:0000256" key="4">
    <source>
        <dbReference type="ARBA" id="ARBA00022729"/>
    </source>
</evidence>
<evidence type="ECO:0000313" key="10">
    <source>
        <dbReference type="EMBL" id="GFR16185.1"/>
    </source>
</evidence>
<keyword evidence="3 10" id="KW-0575">Peroxidase</keyword>
<evidence type="ECO:0000256" key="3">
    <source>
        <dbReference type="ARBA" id="ARBA00022559"/>
    </source>
</evidence>
<feature type="signal peptide" evidence="8">
    <location>
        <begin position="1"/>
        <end position="18"/>
    </location>
</feature>
<evidence type="ECO:0000256" key="1">
    <source>
        <dbReference type="ARBA" id="ARBA00004613"/>
    </source>
</evidence>
<dbReference type="InterPro" id="IPR037120">
    <property type="entry name" value="Haem_peroxidase_sf_animal"/>
</dbReference>